<protein>
    <submittedName>
        <fullName evidence="1">Uncharacterized protein</fullName>
    </submittedName>
</protein>
<dbReference type="Pfam" id="PF20111">
    <property type="entry name" value="DUF6501"/>
    <property type="match status" value="1"/>
</dbReference>
<evidence type="ECO:0000313" key="1">
    <source>
        <dbReference type="EMBL" id="RLQ95408.1"/>
    </source>
</evidence>
<dbReference type="Proteomes" id="UP000276770">
    <property type="component" value="Unassembled WGS sequence"/>
</dbReference>
<name>A0A3L7JX04_9BACI</name>
<dbReference type="OrthoDB" id="2428356at2"/>
<gene>
    <name evidence="1" type="ORF">D9X91_10250</name>
</gene>
<reference evidence="1 2" key="1">
    <citation type="submission" date="2018-10" db="EMBL/GenBank/DDBJ databases">
        <title>Falsibacillus sp. genome draft.</title>
        <authorList>
            <person name="Shi S."/>
        </authorList>
    </citation>
    <scope>NUCLEOTIDE SEQUENCE [LARGE SCALE GENOMIC DNA]</scope>
    <source>
        <strain evidence="1 2">GY 10110</strain>
    </source>
</reference>
<dbReference type="AlphaFoldDB" id="A0A3L7JX04"/>
<evidence type="ECO:0000313" key="2">
    <source>
        <dbReference type="Proteomes" id="UP000276770"/>
    </source>
</evidence>
<sequence>MIHYDWTERPTLKKVKCVHTNAEKYMVNNVLTEGNLYEVKNETDEYYFVIDNSGKIGGFYKEYFQDA</sequence>
<proteinExistence type="predicted"/>
<dbReference type="RefSeq" id="WP_121680523.1">
    <property type="nucleotide sequence ID" value="NZ_RCVZ01000006.1"/>
</dbReference>
<comment type="caution">
    <text evidence="1">The sequence shown here is derived from an EMBL/GenBank/DDBJ whole genome shotgun (WGS) entry which is preliminary data.</text>
</comment>
<dbReference type="InterPro" id="IPR045447">
    <property type="entry name" value="DUF6501"/>
</dbReference>
<organism evidence="1 2">
    <name type="scientific">Falsibacillus albus</name>
    <dbReference type="NCBI Taxonomy" id="2478915"/>
    <lineage>
        <taxon>Bacteria</taxon>
        <taxon>Bacillati</taxon>
        <taxon>Bacillota</taxon>
        <taxon>Bacilli</taxon>
        <taxon>Bacillales</taxon>
        <taxon>Bacillaceae</taxon>
        <taxon>Falsibacillus</taxon>
    </lineage>
</organism>
<dbReference type="EMBL" id="RCVZ01000006">
    <property type="protein sequence ID" value="RLQ95408.1"/>
    <property type="molecule type" value="Genomic_DNA"/>
</dbReference>
<keyword evidence="2" id="KW-1185">Reference proteome</keyword>
<accession>A0A3L7JX04</accession>